<name>A0A1U9KPQ6_9PROT</name>
<dbReference type="RefSeq" id="WP_306345242.1">
    <property type="nucleotide sequence ID" value="NZ_BJXS01000002.1"/>
</dbReference>
<organism evidence="1 2">
    <name type="scientific">Neoasaia chiangmaiensis</name>
    <dbReference type="NCBI Taxonomy" id="320497"/>
    <lineage>
        <taxon>Bacteria</taxon>
        <taxon>Pseudomonadati</taxon>
        <taxon>Pseudomonadota</taxon>
        <taxon>Alphaproteobacteria</taxon>
        <taxon>Acetobacterales</taxon>
        <taxon>Acetobacteraceae</taxon>
        <taxon>Neoasaia</taxon>
    </lineage>
</organism>
<dbReference type="InterPro" id="IPR005590">
    <property type="entry name" value="DUF333"/>
</dbReference>
<keyword evidence="2" id="KW-1185">Reference proteome</keyword>
<sequence length="83" mass="8652">MRITIGAAALAGPVVLSGCAASPAQHRPVGMANPASVSCIRQGGHLTTVNTPSGEIGMCRLPDGRECEEWALFRDHRCVAAPR</sequence>
<dbReference type="STRING" id="320497.A0U93_07430"/>
<dbReference type="Pfam" id="PF03891">
    <property type="entry name" value="DUF333"/>
    <property type="match status" value="1"/>
</dbReference>
<gene>
    <name evidence="1" type="ORF">A0U93_07430</name>
</gene>
<dbReference type="EMBL" id="CP014691">
    <property type="protein sequence ID" value="AQS87796.1"/>
    <property type="molecule type" value="Genomic_DNA"/>
</dbReference>
<dbReference type="PANTHER" id="PTHR38008:SF2">
    <property type="entry name" value="HEMOLYSIN"/>
    <property type="match status" value="1"/>
</dbReference>
<dbReference type="PROSITE" id="PS51257">
    <property type="entry name" value="PROKAR_LIPOPROTEIN"/>
    <property type="match status" value="1"/>
</dbReference>
<dbReference type="AlphaFoldDB" id="A0A1U9KPQ6"/>
<proteinExistence type="predicted"/>
<accession>A0A1U9KPQ6</accession>
<dbReference type="KEGG" id="nch:A0U93_07430"/>
<dbReference type="Proteomes" id="UP000188604">
    <property type="component" value="Chromosome"/>
</dbReference>
<evidence type="ECO:0000313" key="2">
    <source>
        <dbReference type="Proteomes" id="UP000188604"/>
    </source>
</evidence>
<reference evidence="1 2" key="1">
    <citation type="submission" date="2016-03" db="EMBL/GenBank/DDBJ databases">
        <title>Acetic acid bacteria sequencing.</title>
        <authorList>
            <person name="Brandt J."/>
            <person name="Jakob F."/>
            <person name="Vogel R.F."/>
        </authorList>
    </citation>
    <scope>NUCLEOTIDE SEQUENCE [LARGE SCALE GENOMIC DNA]</scope>
    <source>
        <strain evidence="1 2">NBRC 101099</strain>
    </source>
</reference>
<evidence type="ECO:0008006" key="3">
    <source>
        <dbReference type="Google" id="ProtNLM"/>
    </source>
</evidence>
<protein>
    <recommendedName>
        <fullName evidence="3">Hemolysin</fullName>
    </recommendedName>
</protein>
<dbReference type="PANTHER" id="PTHR38008">
    <property type="entry name" value="HEMOLYSIN-RELATED"/>
    <property type="match status" value="1"/>
</dbReference>
<evidence type="ECO:0000313" key="1">
    <source>
        <dbReference type="EMBL" id="AQS87796.1"/>
    </source>
</evidence>